<dbReference type="EMBL" id="JANQDX010000017">
    <property type="protein sequence ID" value="KAL0907932.1"/>
    <property type="molecule type" value="Genomic_DNA"/>
</dbReference>
<organism evidence="1 2">
    <name type="scientific">Dendrobium thyrsiflorum</name>
    <name type="common">Pinecone-like raceme dendrobium</name>
    <name type="synonym">Orchid</name>
    <dbReference type="NCBI Taxonomy" id="117978"/>
    <lineage>
        <taxon>Eukaryota</taxon>
        <taxon>Viridiplantae</taxon>
        <taxon>Streptophyta</taxon>
        <taxon>Embryophyta</taxon>
        <taxon>Tracheophyta</taxon>
        <taxon>Spermatophyta</taxon>
        <taxon>Magnoliopsida</taxon>
        <taxon>Liliopsida</taxon>
        <taxon>Asparagales</taxon>
        <taxon>Orchidaceae</taxon>
        <taxon>Epidendroideae</taxon>
        <taxon>Malaxideae</taxon>
        <taxon>Dendrobiinae</taxon>
        <taxon>Dendrobium</taxon>
    </lineage>
</organism>
<dbReference type="Proteomes" id="UP001552299">
    <property type="component" value="Unassembled WGS sequence"/>
</dbReference>
<keyword evidence="2" id="KW-1185">Reference proteome</keyword>
<evidence type="ECO:0000313" key="2">
    <source>
        <dbReference type="Proteomes" id="UP001552299"/>
    </source>
</evidence>
<gene>
    <name evidence="1" type="ORF">M5K25_022389</name>
</gene>
<protein>
    <submittedName>
        <fullName evidence="1">Uncharacterized protein</fullName>
    </submittedName>
</protein>
<proteinExistence type="predicted"/>
<evidence type="ECO:0000313" key="1">
    <source>
        <dbReference type="EMBL" id="KAL0907932.1"/>
    </source>
</evidence>
<dbReference type="AlphaFoldDB" id="A0ABD0UC97"/>
<reference evidence="1 2" key="1">
    <citation type="journal article" date="2024" name="Plant Biotechnol. J.">
        <title>Dendrobium thyrsiflorum genome and its molecular insights into genes involved in important horticultural traits.</title>
        <authorList>
            <person name="Chen B."/>
            <person name="Wang J.Y."/>
            <person name="Zheng P.J."/>
            <person name="Li K.L."/>
            <person name="Liang Y.M."/>
            <person name="Chen X.F."/>
            <person name="Zhang C."/>
            <person name="Zhao X."/>
            <person name="He X."/>
            <person name="Zhang G.Q."/>
            <person name="Liu Z.J."/>
            <person name="Xu Q."/>
        </authorList>
    </citation>
    <scope>NUCLEOTIDE SEQUENCE [LARGE SCALE GENOMIC DNA]</scope>
    <source>
        <strain evidence="1">GZMU011</strain>
    </source>
</reference>
<name>A0ABD0UC97_DENTH</name>
<accession>A0ABD0UC97</accession>
<sequence>MLGICLQTKEINNILVKAAQKIDNNRASDQVFKTSTSPVPLHAILKWEFSNGSSYDEFSVKDPEVVLSAKTWEYPDRISVVGRSIGAEGNKSWT</sequence>
<comment type="caution">
    <text evidence="1">The sequence shown here is derived from an EMBL/GenBank/DDBJ whole genome shotgun (WGS) entry which is preliminary data.</text>
</comment>